<evidence type="ECO:0000313" key="2">
    <source>
        <dbReference type="Proteomes" id="UP001328107"/>
    </source>
</evidence>
<proteinExistence type="predicted"/>
<protein>
    <submittedName>
        <fullName evidence="1">Uncharacterized protein</fullName>
    </submittedName>
</protein>
<name>A0AAN5CTE6_9BILA</name>
<feature type="non-terminal residue" evidence="1">
    <location>
        <position position="197"/>
    </location>
</feature>
<evidence type="ECO:0000313" key="1">
    <source>
        <dbReference type="EMBL" id="GMR50252.1"/>
    </source>
</evidence>
<dbReference type="EMBL" id="BTRK01000004">
    <property type="protein sequence ID" value="GMR50252.1"/>
    <property type="molecule type" value="Genomic_DNA"/>
</dbReference>
<dbReference type="Proteomes" id="UP001328107">
    <property type="component" value="Unassembled WGS sequence"/>
</dbReference>
<organism evidence="1 2">
    <name type="scientific">Pristionchus mayeri</name>
    <dbReference type="NCBI Taxonomy" id="1317129"/>
    <lineage>
        <taxon>Eukaryota</taxon>
        <taxon>Metazoa</taxon>
        <taxon>Ecdysozoa</taxon>
        <taxon>Nematoda</taxon>
        <taxon>Chromadorea</taxon>
        <taxon>Rhabditida</taxon>
        <taxon>Rhabditina</taxon>
        <taxon>Diplogasteromorpha</taxon>
        <taxon>Diplogasteroidea</taxon>
        <taxon>Neodiplogasteridae</taxon>
        <taxon>Pristionchus</taxon>
    </lineage>
</organism>
<dbReference type="AlphaFoldDB" id="A0AAN5CTE6"/>
<gene>
    <name evidence="1" type="ORF">PMAYCL1PPCAC_20447</name>
</gene>
<reference evidence="2" key="1">
    <citation type="submission" date="2022-10" db="EMBL/GenBank/DDBJ databases">
        <title>Genome assembly of Pristionchus species.</title>
        <authorList>
            <person name="Yoshida K."/>
            <person name="Sommer R.J."/>
        </authorList>
    </citation>
    <scope>NUCLEOTIDE SEQUENCE [LARGE SCALE GENOMIC DNA]</scope>
    <source>
        <strain evidence="2">RS5460</strain>
    </source>
</reference>
<sequence>HFAAARMVANNAILYGVNIDHDELCAFGEANIPASEAPAPRAPPSPYVGGEWRNETDHKSVFVCIAGNGAALGDVSACAVQAVLMTWLGSQVSRPDTHAVNTGTLEVIYNKYKPATVTCSALYFEGEGLIQFNFNAPMSYVRHLVKEVVYLLKTFKIYNLKEIKKSAKSNMVNTESRRNPRITAADRAKEIFAGVEK</sequence>
<accession>A0AAN5CTE6</accession>
<comment type="caution">
    <text evidence="1">The sequence shown here is derived from an EMBL/GenBank/DDBJ whole genome shotgun (WGS) entry which is preliminary data.</text>
</comment>
<feature type="non-terminal residue" evidence="1">
    <location>
        <position position="1"/>
    </location>
</feature>
<keyword evidence="2" id="KW-1185">Reference proteome</keyword>